<organism evidence="1 2">
    <name type="scientific">Trichoderma lentiforme</name>
    <dbReference type="NCBI Taxonomy" id="1567552"/>
    <lineage>
        <taxon>Eukaryota</taxon>
        <taxon>Fungi</taxon>
        <taxon>Dikarya</taxon>
        <taxon>Ascomycota</taxon>
        <taxon>Pezizomycotina</taxon>
        <taxon>Sordariomycetes</taxon>
        <taxon>Hypocreomycetidae</taxon>
        <taxon>Hypocreales</taxon>
        <taxon>Hypocreaceae</taxon>
        <taxon>Trichoderma</taxon>
    </lineage>
</organism>
<name>A0A9P5CE13_9HYPO</name>
<sequence length="110" mass="12221">MSMKITAKGSQDSKSALPIRSYFSRTSQIRDGRWIMSSTVVETNVGCLEEEVGEQCVGVLVAQSRQWFYFVDETAKKHGLARTRTTLNPEHPVLLIAPLPEIGVIEDLAV</sequence>
<keyword evidence="2" id="KW-1185">Reference proteome</keyword>
<protein>
    <submittedName>
        <fullName evidence="1">Uncharacterized protein</fullName>
    </submittedName>
</protein>
<dbReference type="Proteomes" id="UP000801864">
    <property type="component" value="Unassembled WGS sequence"/>
</dbReference>
<gene>
    <name evidence="1" type="ORF">CFAM422_003547</name>
</gene>
<proteinExistence type="predicted"/>
<reference evidence="1 2" key="1">
    <citation type="submission" date="2018-06" db="EMBL/GenBank/DDBJ databases">
        <title>Genome analysis of cellulolytic fungus Trichoderma lentiforme CFAM-422.</title>
        <authorList>
            <person name="Steindorff A.S."/>
            <person name="Formighieri E.F."/>
            <person name="Midorikawa G.E.O."/>
            <person name="Tamietti M.S."/>
            <person name="Ramos E.Z."/>
            <person name="Silva A.S."/>
            <person name="Bon E.P.S."/>
            <person name="Mendes T.D."/>
            <person name="Damaso M.C.T."/>
            <person name="Favaro L.C.L."/>
        </authorList>
    </citation>
    <scope>NUCLEOTIDE SEQUENCE [LARGE SCALE GENOMIC DNA]</scope>
    <source>
        <strain evidence="1 2">CFAM-422</strain>
    </source>
</reference>
<evidence type="ECO:0000313" key="2">
    <source>
        <dbReference type="Proteomes" id="UP000801864"/>
    </source>
</evidence>
<dbReference type="AlphaFoldDB" id="A0A9P5CE13"/>
<comment type="caution">
    <text evidence="1">The sequence shown here is derived from an EMBL/GenBank/DDBJ whole genome shotgun (WGS) entry which is preliminary data.</text>
</comment>
<evidence type="ECO:0000313" key="1">
    <source>
        <dbReference type="EMBL" id="KAF3074401.1"/>
    </source>
</evidence>
<accession>A0A9P5CE13</accession>
<dbReference type="EMBL" id="QLNT01000005">
    <property type="protein sequence ID" value="KAF3074401.1"/>
    <property type="molecule type" value="Genomic_DNA"/>
</dbReference>